<evidence type="ECO:0000313" key="4">
    <source>
        <dbReference type="EMBL" id="OGG04385.1"/>
    </source>
</evidence>
<dbReference type="InterPro" id="IPR012341">
    <property type="entry name" value="6hp_glycosidase-like_sf"/>
</dbReference>
<dbReference type="AlphaFoldDB" id="A0A1F5YW88"/>
<keyword evidence="2" id="KW-0378">Hydrolase</keyword>
<dbReference type="Pfam" id="PF01270">
    <property type="entry name" value="Glyco_hydro_8"/>
    <property type="match status" value="1"/>
</dbReference>
<dbReference type="InterPro" id="IPR008928">
    <property type="entry name" value="6-hairpin_glycosidase_sf"/>
</dbReference>
<evidence type="ECO:0000313" key="5">
    <source>
        <dbReference type="Proteomes" id="UP000178448"/>
    </source>
</evidence>
<dbReference type="Proteomes" id="UP000178448">
    <property type="component" value="Unassembled WGS sequence"/>
</dbReference>
<dbReference type="SUPFAM" id="SSF48208">
    <property type="entry name" value="Six-hairpin glycosidases"/>
    <property type="match status" value="1"/>
</dbReference>
<gene>
    <name evidence="4" type="ORF">A2Z33_04410</name>
</gene>
<protein>
    <recommendedName>
        <fullName evidence="6">Glucanase</fullName>
    </recommendedName>
</protein>
<dbReference type="GO" id="GO:0004553">
    <property type="term" value="F:hydrolase activity, hydrolyzing O-glycosyl compounds"/>
    <property type="evidence" value="ECO:0007669"/>
    <property type="project" value="InterPro"/>
</dbReference>
<dbReference type="GO" id="GO:0005975">
    <property type="term" value="P:carbohydrate metabolic process"/>
    <property type="evidence" value="ECO:0007669"/>
    <property type="project" value="InterPro"/>
</dbReference>
<dbReference type="InterPro" id="IPR002037">
    <property type="entry name" value="Glyco_hydro_8"/>
</dbReference>
<dbReference type="PRINTS" id="PR00735">
    <property type="entry name" value="GLHYDRLASE8"/>
</dbReference>
<comment type="similarity">
    <text evidence="1">Belongs to the glycosyl hydrolase 8 (cellulase D) family.</text>
</comment>
<dbReference type="STRING" id="1798374.A2Z33_04410"/>
<evidence type="ECO:0008006" key="6">
    <source>
        <dbReference type="Google" id="ProtNLM"/>
    </source>
</evidence>
<keyword evidence="3" id="KW-0326">Glycosidase</keyword>
<accession>A0A1F5YW88</accession>
<reference evidence="4 5" key="1">
    <citation type="journal article" date="2016" name="Nat. Commun.">
        <title>Thousands of microbial genomes shed light on interconnected biogeochemical processes in an aquifer system.</title>
        <authorList>
            <person name="Anantharaman K."/>
            <person name="Brown C.T."/>
            <person name="Hug L.A."/>
            <person name="Sharon I."/>
            <person name="Castelle C.J."/>
            <person name="Probst A.J."/>
            <person name="Thomas B.C."/>
            <person name="Singh A."/>
            <person name="Wilkins M.J."/>
            <person name="Karaoz U."/>
            <person name="Brodie E.L."/>
            <person name="Williams K.H."/>
            <person name="Hubbard S.S."/>
            <person name="Banfield J.F."/>
        </authorList>
    </citation>
    <scope>NUCLEOTIDE SEQUENCE [LARGE SCALE GENOMIC DNA]</scope>
</reference>
<sequence length="304" mass="33450">MEDSTVSEGIGYWMLLSVLANDKTTFDGLWSYAKTYLNQNGLMSWQIMPDGKVPETDSASDGDQDIAWALYLAERTWGGYESDMKSMINAVMAYDIDPEKLVLKGGDAWSLTDGVSLAYTRPGYYPVFAGITGDDRWNQVLFNSLNLVDNLMTVSPAGTTGLVPDFMDIDSLPSEARGEESYVYSWVATRYPLFYAQALGLCGSSSGNRISGYLSLINGFFKSQRGNLVAGYTLDGRPLVDYQELTFISGTLTASAVSDDAAYRQQVLQTVINHPVDQYFGDSLRLLALAIFANRMGPTVLDYP</sequence>
<dbReference type="Gene3D" id="1.50.10.10">
    <property type="match status" value="1"/>
</dbReference>
<proteinExistence type="inferred from homology"/>
<evidence type="ECO:0000256" key="3">
    <source>
        <dbReference type="ARBA" id="ARBA00023295"/>
    </source>
</evidence>
<name>A0A1F5YW88_9BACT</name>
<evidence type="ECO:0000256" key="1">
    <source>
        <dbReference type="ARBA" id="ARBA00009209"/>
    </source>
</evidence>
<comment type="caution">
    <text evidence="4">The sequence shown here is derived from an EMBL/GenBank/DDBJ whole genome shotgun (WGS) entry which is preliminary data.</text>
</comment>
<dbReference type="EMBL" id="MFJD01000003">
    <property type="protein sequence ID" value="OGG04385.1"/>
    <property type="molecule type" value="Genomic_DNA"/>
</dbReference>
<evidence type="ECO:0000256" key="2">
    <source>
        <dbReference type="ARBA" id="ARBA00022801"/>
    </source>
</evidence>
<organism evidence="4 5">
    <name type="scientific">Candidatus Gottesmanbacteria bacterium RBG_16_52_11</name>
    <dbReference type="NCBI Taxonomy" id="1798374"/>
    <lineage>
        <taxon>Bacteria</taxon>
        <taxon>Candidatus Gottesmaniibacteriota</taxon>
    </lineage>
</organism>